<dbReference type="EMBL" id="HG793138">
    <property type="protein sequence ID" value="CRL21097.1"/>
    <property type="molecule type" value="Genomic_DNA"/>
</dbReference>
<sequence>MTGQNYTEPLQGGASNYHRDYLRSWGLRTCCISYISGNRAASKTGSVIGKRSLGLNTV</sequence>
<organism evidence="1 2">
    <name type="scientific">Penicillium camemberti (strain FM 013)</name>
    <dbReference type="NCBI Taxonomy" id="1429867"/>
    <lineage>
        <taxon>Eukaryota</taxon>
        <taxon>Fungi</taxon>
        <taxon>Dikarya</taxon>
        <taxon>Ascomycota</taxon>
        <taxon>Pezizomycotina</taxon>
        <taxon>Eurotiomycetes</taxon>
        <taxon>Eurotiomycetidae</taxon>
        <taxon>Eurotiales</taxon>
        <taxon>Aspergillaceae</taxon>
        <taxon>Penicillium</taxon>
    </lineage>
</organism>
<protein>
    <submittedName>
        <fullName evidence="1">Str. FM013</fullName>
    </submittedName>
</protein>
<reference evidence="1 2" key="1">
    <citation type="journal article" date="2014" name="Nat. Commun.">
        <title>Multiple recent horizontal transfers of a large genomic region in cheese making fungi.</title>
        <authorList>
            <person name="Cheeseman K."/>
            <person name="Ropars J."/>
            <person name="Renault P."/>
            <person name="Dupont J."/>
            <person name="Gouzy J."/>
            <person name="Branca A."/>
            <person name="Abraham A.L."/>
            <person name="Ceppi M."/>
            <person name="Conseiller E."/>
            <person name="Debuchy R."/>
            <person name="Malagnac F."/>
            <person name="Goarin A."/>
            <person name="Silar P."/>
            <person name="Lacoste S."/>
            <person name="Sallet E."/>
            <person name="Bensimon A."/>
            <person name="Giraud T."/>
            <person name="Brygoo Y."/>
        </authorList>
    </citation>
    <scope>NUCLEOTIDE SEQUENCE [LARGE SCALE GENOMIC DNA]</scope>
    <source>
        <strain evidence="2">FM 013</strain>
    </source>
</reference>
<accession>A0A0G4P496</accession>
<name>A0A0G4P496_PENC3</name>
<dbReference type="AlphaFoldDB" id="A0A0G4P496"/>
<evidence type="ECO:0000313" key="2">
    <source>
        <dbReference type="Proteomes" id="UP000053732"/>
    </source>
</evidence>
<proteinExistence type="predicted"/>
<keyword evidence="2" id="KW-1185">Reference proteome</keyword>
<evidence type="ECO:0000313" key="1">
    <source>
        <dbReference type="EMBL" id="CRL21097.1"/>
    </source>
</evidence>
<dbReference type="Proteomes" id="UP000053732">
    <property type="component" value="Unassembled WGS sequence"/>
</dbReference>
<gene>
    <name evidence="1" type="ORF">PCAMFM013_S005g000261</name>
</gene>